<proteinExistence type="inferred from homology"/>
<dbReference type="Pfam" id="PF08459">
    <property type="entry name" value="UvrC_RNaseH_dom"/>
    <property type="match status" value="1"/>
</dbReference>
<dbReference type="FunFam" id="3.40.1440.10:FF:000001">
    <property type="entry name" value="UvrABC system protein C"/>
    <property type="match status" value="1"/>
</dbReference>
<dbReference type="InterPro" id="IPR010994">
    <property type="entry name" value="RuvA_2-like"/>
</dbReference>
<accession>D8K666</accession>
<dbReference type="GO" id="GO:0005737">
    <property type="term" value="C:cytoplasm"/>
    <property type="evidence" value="ECO:0007669"/>
    <property type="project" value="UniProtKB-SubCell"/>
</dbReference>
<dbReference type="Proteomes" id="UP000000393">
    <property type="component" value="Chromosome"/>
</dbReference>
<dbReference type="Gene3D" id="4.10.860.10">
    <property type="entry name" value="UVR domain"/>
    <property type="match status" value="1"/>
</dbReference>
<dbReference type="SUPFAM" id="SSF82771">
    <property type="entry name" value="GIY-YIG endonuclease"/>
    <property type="match status" value="1"/>
</dbReference>
<dbReference type="GO" id="GO:0009381">
    <property type="term" value="F:excinuclease ABC activity"/>
    <property type="evidence" value="ECO:0007669"/>
    <property type="project" value="UniProtKB-UniRule"/>
</dbReference>
<keyword evidence="3 7" id="KW-0228">DNA excision</keyword>
<dbReference type="Pfam" id="PF22920">
    <property type="entry name" value="UvrC_RNaseH"/>
    <property type="match status" value="1"/>
</dbReference>
<dbReference type="AlphaFoldDB" id="D8K666"/>
<evidence type="ECO:0000256" key="2">
    <source>
        <dbReference type="ARBA" id="ARBA00022763"/>
    </source>
</evidence>
<dbReference type="Gene3D" id="3.30.420.340">
    <property type="entry name" value="UvrC, RNAse H endonuclease domain"/>
    <property type="match status" value="1"/>
</dbReference>
<dbReference type="GO" id="GO:0009380">
    <property type="term" value="C:excinuclease repair complex"/>
    <property type="evidence" value="ECO:0007669"/>
    <property type="project" value="InterPro"/>
</dbReference>
<dbReference type="PANTHER" id="PTHR30562">
    <property type="entry name" value="UVRC/OXIDOREDUCTASE"/>
    <property type="match status" value="1"/>
</dbReference>
<dbReference type="PROSITE" id="PS50164">
    <property type="entry name" value="GIY_YIG"/>
    <property type="match status" value="1"/>
</dbReference>
<keyword evidence="2 7" id="KW-0227">DNA damage</keyword>
<dbReference type="InterPro" id="IPR001162">
    <property type="entry name" value="UvrC_RNase_H_dom"/>
</dbReference>
<evidence type="ECO:0000256" key="5">
    <source>
        <dbReference type="ARBA" id="ARBA00023204"/>
    </source>
</evidence>
<dbReference type="InterPro" id="IPR036876">
    <property type="entry name" value="UVR_dom_sf"/>
</dbReference>
<dbReference type="PROSITE" id="PS50151">
    <property type="entry name" value="UVR"/>
    <property type="match status" value="1"/>
</dbReference>
<sequence>MANFDIDDFLKNLTACPGVYRMLDAKGKVLYVGKAKNLKRRVGSYFRNSKLAPKIRILVNQIYNIKITVTHTENEALILENNLIKALQPRYNVLLKDDKSYPYIFLSADDFPHLGFHRGAKQAPGQYFGPYPSVSSVWQTLKLLQGVFPVRQCEDNFYRNRSRPCLQYQIKRCTAPCVGLISKEDYNQDIQHVVMFLKGRDQQVINELVIRMEEASQQLAFEQAAYYRDRVASLRRIQARQYISGKKMDIDVLGVILAERMACVEVFFIRGGYNLGNKTFLPKLEGNLTPQELLSAFIAQYYLNREIPPVLVLSHQPKDMNLLTEVLSEQAGRKITLIKPDRGPKVQWVKMALTNAKINLDQCLAKKSSIAARFKSLQRLLNLVNSPQRIECFDISHIQGTSTVASCIVFDREGPRNADYRRFNIKGIIPGDDYGALRQALTRRFKKKEGIFPDLLVIDGGKGQINQALTVLEEIGVIETTVLGIAKGPERKAGKETLFLAGYENPIMVTPDSPALHLLQHIRDEAHRFAIINHRKRRARGGKLSRLEEIPGLGPKRRRKLLIQLGGLQEIMRAGVEDLAQIKGINLVLAQRIYDILHR</sequence>
<dbReference type="InterPro" id="IPR004791">
    <property type="entry name" value="UvrC"/>
</dbReference>
<dbReference type="GO" id="GO:0003677">
    <property type="term" value="F:DNA binding"/>
    <property type="evidence" value="ECO:0007669"/>
    <property type="project" value="UniProtKB-UniRule"/>
</dbReference>
<dbReference type="OrthoDB" id="9804933at2"/>
<dbReference type="Pfam" id="PF14520">
    <property type="entry name" value="HHH_5"/>
    <property type="match status" value="1"/>
</dbReference>
<comment type="similarity">
    <text evidence="7">Belongs to the UvrC family.</text>
</comment>
<dbReference type="InterPro" id="IPR035901">
    <property type="entry name" value="GIY-YIG_endonuc_sf"/>
</dbReference>
<dbReference type="SMART" id="SM00465">
    <property type="entry name" value="GIYc"/>
    <property type="match status" value="1"/>
</dbReference>
<dbReference type="Gene3D" id="3.40.1440.10">
    <property type="entry name" value="GIY-YIG endonuclease"/>
    <property type="match status" value="1"/>
</dbReference>
<dbReference type="RefSeq" id="WP_013220485.1">
    <property type="nucleotide sequence ID" value="NC_014315.1"/>
</dbReference>
<dbReference type="FunFam" id="3.30.420.340:FF:000001">
    <property type="entry name" value="UvrABC system protein C"/>
    <property type="match status" value="1"/>
</dbReference>
<feature type="domain" description="GIY-YIG" evidence="9">
    <location>
        <begin position="15"/>
        <end position="93"/>
    </location>
</feature>
<dbReference type="Gene3D" id="1.10.150.20">
    <property type="entry name" value="5' to 3' exonuclease, C-terminal subdomain"/>
    <property type="match status" value="1"/>
</dbReference>
<evidence type="ECO:0000256" key="7">
    <source>
        <dbReference type="HAMAP-Rule" id="MF_00203"/>
    </source>
</evidence>
<evidence type="ECO:0000313" key="12">
    <source>
        <dbReference type="Proteomes" id="UP000000393"/>
    </source>
</evidence>
<dbReference type="PANTHER" id="PTHR30562:SF1">
    <property type="entry name" value="UVRABC SYSTEM PROTEIN C"/>
    <property type="match status" value="1"/>
</dbReference>
<evidence type="ECO:0000259" key="8">
    <source>
        <dbReference type="PROSITE" id="PS50151"/>
    </source>
</evidence>
<dbReference type="InterPro" id="IPR047296">
    <property type="entry name" value="GIY-YIG_UvrC_Cho"/>
</dbReference>
<dbReference type="SUPFAM" id="SSF47781">
    <property type="entry name" value="RuvA domain 2-like"/>
    <property type="match status" value="1"/>
</dbReference>
<reference evidence="11 12" key="1">
    <citation type="submission" date="2010-06" db="EMBL/GenBank/DDBJ databases">
        <title>Complete sequence of chromosome of Nitrosococcus watsoni C-113.</title>
        <authorList>
            <consortium name="US DOE Joint Genome Institute"/>
            <person name="Lucas S."/>
            <person name="Copeland A."/>
            <person name="Lapidus A."/>
            <person name="Cheng J.-F."/>
            <person name="Bruce D."/>
            <person name="Goodwin L."/>
            <person name="Pitluck S."/>
            <person name="Malfatti S.A."/>
            <person name="Chain P.S.G."/>
            <person name="Land M."/>
            <person name="Hauser L."/>
            <person name="Kyrpides N."/>
            <person name="Ivanova N."/>
            <person name="Cambell M.A."/>
            <person name="Heidelberg J.F."/>
            <person name="Klotz M.G."/>
            <person name="Woyke T."/>
        </authorList>
    </citation>
    <scope>NUCLEOTIDE SEQUENCE [LARGE SCALE GENOMIC DNA]</scope>
    <source>
        <strain evidence="11 12">C-113</strain>
    </source>
</reference>
<organism evidence="11 12">
    <name type="scientific">Nitrosococcus watsoni (strain C-113)</name>
    <dbReference type="NCBI Taxonomy" id="105559"/>
    <lineage>
        <taxon>Bacteria</taxon>
        <taxon>Pseudomonadati</taxon>
        <taxon>Pseudomonadota</taxon>
        <taxon>Gammaproteobacteria</taxon>
        <taxon>Chromatiales</taxon>
        <taxon>Chromatiaceae</taxon>
        <taxon>Nitrosococcus</taxon>
    </lineage>
</organism>
<gene>
    <name evidence="7" type="primary">uvrC</name>
    <name evidence="11" type="ordered locus">Nwat_1484</name>
</gene>
<dbReference type="eggNOG" id="COG0322">
    <property type="taxonomic scope" value="Bacteria"/>
</dbReference>
<evidence type="ECO:0000259" key="10">
    <source>
        <dbReference type="PROSITE" id="PS50165"/>
    </source>
</evidence>
<evidence type="ECO:0000256" key="6">
    <source>
        <dbReference type="ARBA" id="ARBA00023236"/>
    </source>
</evidence>
<dbReference type="Pfam" id="PF02151">
    <property type="entry name" value="UVR"/>
    <property type="match status" value="1"/>
</dbReference>
<evidence type="ECO:0000256" key="3">
    <source>
        <dbReference type="ARBA" id="ARBA00022769"/>
    </source>
</evidence>
<dbReference type="CDD" id="cd10434">
    <property type="entry name" value="GIY-YIG_UvrC_Cho"/>
    <property type="match status" value="1"/>
</dbReference>
<dbReference type="InterPro" id="IPR050066">
    <property type="entry name" value="UvrABC_protein_C"/>
</dbReference>
<protein>
    <recommendedName>
        <fullName evidence="7">UvrABC system protein C</fullName>
        <shortName evidence="7">Protein UvrC</shortName>
    </recommendedName>
    <alternativeName>
        <fullName evidence="7">Excinuclease ABC subunit C</fullName>
    </alternativeName>
</protein>
<feature type="domain" description="UVR" evidence="8">
    <location>
        <begin position="202"/>
        <end position="237"/>
    </location>
</feature>
<feature type="domain" description="UvrC family homology region profile" evidence="10">
    <location>
        <begin position="252"/>
        <end position="472"/>
    </location>
</feature>
<keyword evidence="12" id="KW-1185">Reference proteome</keyword>
<dbReference type="KEGG" id="nwa:Nwat_1484"/>
<evidence type="ECO:0000256" key="4">
    <source>
        <dbReference type="ARBA" id="ARBA00022881"/>
    </source>
</evidence>
<dbReference type="InterPro" id="IPR001943">
    <property type="entry name" value="UVR_dom"/>
</dbReference>
<name>D8K666_NITWC</name>
<keyword evidence="6 7" id="KW-0742">SOS response</keyword>
<dbReference type="HAMAP" id="MF_00203">
    <property type="entry name" value="UvrC"/>
    <property type="match status" value="1"/>
</dbReference>
<dbReference type="NCBIfam" id="TIGR00194">
    <property type="entry name" value="uvrC"/>
    <property type="match status" value="1"/>
</dbReference>
<keyword evidence="1 7" id="KW-0963">Cytoplasm</keyword>
<dbReference type="Pfam" id="PF01541">
    <property type="entry name" value="GIY-YIG"/>
    <property type="match status" value="1"/>
</dbReference>
<dbReference type="InterPro" id="IPR000305">
    <property type="entry name" value="GIY-YIG_endonuc"/>
</dbReference>
<dbReference type="SUPFAM" id="SSF46600">
    <property type="entry name" value="C-terminal UvrC-binding domain of UvrB"/>
    <property type="match status" value="1"/>
</dbReference>
<keyword evidence="4 7" id="KW-0267">Excision nuclease</keyword>
<evidence type="ECO:0000259" key="9">
    <source>
        <dbReference type="PROSITE" id="PS50164"/>
    </source>
</evidence>
<keyword evidence="5 7" id="KW-0234">DNA repair</keyword>
<evidence type="ECO:0000256" key="1">
    <source>
        <dbReference type="ARBA" id="ARBA00022490"/>
    </source>
</evidence>
<dbReference type="InterPro" id="IPR003583">
    <property type="entry name" value="Hlx-hairpin-Hlx_DNA-bd_motif"/>
</dbReference>
<comment type="function">
    <text evidence="7">The UvrABC repair system catalyzes the recognition and processing of DNA lesions. UvrC both incises the 5' and 3' sides of the lesion. The N-terminal half is responsible for the 3' incision and the C-terminal half is responsible for the 5' incision.</text>
</comment>
<dbReference type="SMART" id="SM00278">
    <property type="entry name" value="HhH1"/>
    <property type="match status" value="2"/>
</dbReference>
<dbReference type="EMBL" id="CP002086">
    <property type="protein sequence ID" value="ADJ28393.1"/>
    <property type="molecule type" value="Genomic_DNA"/>
</dbReference>
<comment type="subunit">
    <text evidence="7">Interacts with UvrB in an incision complex.</text>
</comment>
<comment type="subcellular location">
    <subcellularLocation>
        <location evidence="7">Cytoplasm</location>
    </subcellularLocation>
</comment>
<dbReference type="GO" id="GO:0006289">
    <property type="term" value="P:nucleotide-excision repair"/>
    <property type="evidence" value="ECO:0007669"/>
    <property type="project" value="UniProtKB-UniRule"/>
</dbReference>
<dbReference type="InterPro" id="IPR038476">
    <property type="entry name" value="UvrC_RNase_H_dom_sf"/>
</dbReference>
<evidence type="ECO:0000313" key="11">
    <source>
        <dbReference type="EMBL" id="ADJ28393.1"/>
    </source>
</evidence>
<dbReference type="STRING" id="105559.Nwat_1484"/>
<dbReference type="HOGENOM" id="CLU_014841_3_0_6"/>
<dbReference type="PROSITE" id="PS50165">
    <property type="entry name" value="UVRC"/>
    <property type="match status" value="1"/>
</dbReference>
<dbReference type="GO" id="GO:0009432">
    <property type="term" value="P:SOS response"/>
    <property type="evidence" value="ECO:0007669"/>
    <property type="project" value="UniProtKB-UniRule"/>
</dbReference>